<evidence type="ECO:0000313" key="4">
    <source>
        <dbReference type="Proteomes" id="UP000075881"/>
    </source>
</evidence>
<keyword evidence="4" id="KW-1185">Reference proteome</keyword>
<sequence length="347" mass="38054">MIFHSKMSCFWGRFAFLALMLHTCFAVTPSGKVDFSEADDLNDETNGGFVSVYKNFPKIQVTVDTQKLKRVPQPETKSDESSSGSSGSSGSESVERPSVGVRTDITIEISEESANDTRPGDRDGKKDRNGQSGTGGGNGADSGKKDRTGNGKGTVDEDDDNASIPVFKGMAGVSTKKPKPTPTRGTVSQSGTRPIITYNQRPTVTSFYGPGSDDRNRISGEYDGWNAHYPSHTVTALWTTERPYHHRVDYDYSGQHRSPPYYKGYVPYNVGHHPSQSAEHHHAGDWKPCYCSIYQPWDARAPSNPVLPGTGTLHPTAHPPRRNSVDNKVDIPAVHSPPHAQHYRSIH</sequence>
<evidence type="ECO:0000256" key="2">
    <source>
        <dbReference type="SAM" id="SignalP"/>
    </source>
</evidence>
<protein>
    <submittedName>
        <fullName evidence="3">Uncharacterized protein</fullName>
    </submittedName>
</protein>
<feature type="chain" id="PRO_5008124464" evidence="2">
    <location>
        <begin position="27"/>
        <end position="347"/>
    </location>
</feature>
<dbReference type="AlphaFoldDB" id="A0A182JQ80"/>
<feature type="compositionally biased region" description="Basic and acidic residues" evidence="1">
    <location>
        <begin position="118"/>
        <end position="129"/>
    </location>
</feature>
<reference evidence="4" key="1">
    <citation type="submission" date="2013-03" db="EMBL/GenBank/DDBJ databases">
        <title>The Genome Sequence of Anopheles christyi ACHKN1017.</title>
        <authorList>
            <consortium name="The Broad Institute Genomics Platform"/>
            <person name="Neafsey D.E."/>
            <person name="Besansky N."/>
            <person name="Walker B."/>
            <person name="Young S.K."/>
            <person name="Zeng Q."/>
            <person name="Gargeya S."/>
            <person name="Fitzgerald M."/>
            <person name="Haas B."/>
            <person name="Abouelleil A."/>
            <person name="Allen A.W."/>
            <person name="Alvarado L."/>
            <person name="Arachchi H.M."/>
            <person name="Berlin A.M."/>
            <person name="Chapman S.B."/>
            <person name="Gainer-Dewar J."/>
            <person name="Goldberg J."/>
            <person name="Griggs A."/>
            <person name="Gujja S."/>
            <person name="Hansen M."/>
            <person name="Howarth C."/>
            <person name="Imamovic A."/>
            <person name="Ireland A."/>
            <person name="Larimer J."/>
            <person name="McCowan C."/>
            <person name="Murphy C."/>
            <person name="Pearson M."/>
            <person name="Poon T.W."/>
            <person name="Priest M."/>
            <person name="Roberts A."/>
            <person name="Saif S."/>
            <person name="Shea T."/>
            <person name="Sisk P."/>
            <person name="Sykes S."/>
            <person name="Wortman J."/>
            <person name="Nusbaum C."/>
            <person name="Birren B."/>
        </authorList>
    </citation>
    <scope>NUCLEOTIDE SEQUENCE [LARGE SCALE GENOMIC DNA]</scope>
    <source>
        <strain evidence="4">ACHKN1017</strain>
    </source>
</reference>
<dbReference type="Proteomes" id="UP000075881">
    <property type="component" value="Unassembled WGS sequence"/>
</dbReference>
<name>A0A182JQ80_9DIPT</name>
<feature type="region of interest" description="Disordered" evidence="1">
    <location>
        <begin position="65"/>
        <end position="191"/>
    </location>
</feature>
<accession>A0A182JQ80</accession>
<keyword evidence="2" id="KW-0732">Signal</keyword>
<evidence type="ECO:0000313" key="3">
    <source>
        <dbReference type="EnsemblMetazoa" id="ACHR000664-PA"/>
    </source>
</evidence>
<proteinExistence type="predicted"/>
<reference evidence="3" key="2">
    <citation type="submission" date="2020-05" db="UniProtKB">
        <authorList>
            <consortium name="EnsemblMetazoa"/>
        </authorList>
    </citation>
    <scope>IDENTIFICATION</scope>
    <source>
        <strain evidence="3">ACHKN1017</strain>
    </source>
</reference>
<evidence type="ECO:0000256" key="1">
    <source>
        <dbReference type="SAM" id="MobiDB-lite"/>
    </source>
</evidence>
<feature type="signal peptide" evidence="2">
    <location>
        <begin position="1"/>
        <end position="26"/>
    </location>
</feature>
<feature type="compositionally biased region" description="Low complexity" evidence="1">
    <location>
        <begin position="81"/>
        <end position="101"/>
    </location>
</feature>
<organism evidence="3 4">
    <name type="scientific">Anopheles christyi</name>
    <dbReference type="NCBI Taxonomy" id="43041"/>
    <lineage>
        <taxon>Eukaryota</taxon>
        <taxon>Metazoa</taxon>
        <taxon>Ecdysozoa</taxon>
        <taxon>Arthropoda</taxon>
        <taxon>Hexapoda</taxon>
        <taxon>Insecta</taxon>
        <taxon>Pterygota</taxon>
        <taxon>Neoptera</taxon>
        <taxon>Endopterygota</taxon>
        <taxon>Diptera</taxon>
        <taxon>Nematocera</taxon>
        <taxon>Culicoidea</taxon>
        <taxon>Culicidae</taxon>
        <taxon>Anophelinae</taxon>
        <taxon>Anopheles</taxon>
    </lineage>
</organism>
<dbReference type="EnsemblMetazoa" id="ACHR000664-RA">
    <property type="protein sequence ID" value="ACHR000664-PA"/>
    <property type="gene ID" value="ACHR000664"/>
</dbReference>
<dbReference type="VEuPathDB" id="VectorBase:ACHR000664"/>